<comment type="caution">
    <text evidence="1">The sequence shown here is derived from an EMBL/GenBank/DDBJ whole genome shotgun (WGS) entry which is preliminary data.</text>
</comment>
<dbReference type="OrthoDB" id="10614423at2759"/>
<accession>A0A9D3VP03</accession>
<evidence type="ECO:0000313" key="2">
    <source>
        <dbReference type="Proteomes" id="UP000828251"/>
    </source>
</evidence>
<sequence length="125" mass="14352">MASGVCRDTLSQCRDIKNSFVLSLFYFLCCDIRSPMLRHSVQYRSKMPSNGPLYTHQVHQLSLRPHRPLRFGSAQECLDIGNRPGVYSDCIEIKIRQKLKSCGGRVVRHDYVSNEPSRAHVTQTR</sequence>
<keyword evidence="2" id="KW-1185">Reference proteome</keyword>
<proteinExistence type="predicted"/>
<dbReference type="Proteomes" id="UP000828251">
    <property type="component" value="Unassembled WGS sequence"/>
</dbReference>
<organism evidence="1 2">
    <name type="scientific">Gossypium stocksii</name>
    <dbReference type="NCBI Taxonomy" id="47602"/>
    <lineage>
        <taxon>Eukaryota</taxon>
        <taxon>Viridiplantae</taxon>
        <taxon>Streptophyta</taxon>
        <taxon>Embryophyta</taxon>
        <taxon>Tracheophyta</taxon>
        <taxon>Spermatophyta</taxon>
        <taxon>Magnoliopsida</taxon>
        <taxon>eudicotyledons</taxon>
        <taxon>Gunneridae</taxon>
        <taxon>Pentapetalae</taxon>
        <taxon>rosids</taxon>
        <taxon>malvids</taxon>
        <taxon>Malvales</taxon>
        <taxon>Malvaceae</taxon>
        <taxon>Malvoideae</taxon>
        <taxon>Gossypium</taxon>
    </lineage>
</organism>
<dbReference type="AlphaFoldDB" id="A0A9D3VP03"/>
<name>A0A9D3VP03_9ROSI</name>
<protein>
    <submittedName>
        <fullName evidence="1">Uncharacterized protein</fullName>
    </submittedName>
</protein>
<dbReference type="EMBL" id="JAIQCV010000006">
    <property type="protein sequence ID" value="KAH1091176.1"/>
    <property type="molecule type" value="Genomic_DNA"/>
</dbReference>
<reference evidence="1 2" key="1">
    <citation type="journal article" date="2021" name="Plant Biotechnol. J.">
        <title>Multi-omics assisted identification of the key and species-specific regulatory components of drought-tolerant mechanisms in Gossypium stocksii.</title>
        <authorList>
            <person name="Yu D."/>
            <person name="Ke L."/>
            <person name="Zhang D."/>
            <person name="Wu Y."/>
            <person name="Sun Y."/>
            <person name="Mei J."/>
            <person name="Sun J."/>
            <person name="Sun Y."/>
        </authorList>
    </citation>
    <scope>NUCLEOTIDE SEQUENCE [LARGE SCALE GENOMIC DNA]</scope>
    <source>
        <strain evidence="2">cv. E1</strain>
        <tissue evidence="1">Leaf</tissue>
    </source>
</reference>
<evidence type="ECO:0000313" key="1">
    <source>
        <dbReference type="EMBL" id="KAH1091176.1"/>
    </source>
</evidence>
<gene>
    <name evidence="1" type="ORF">J1N35_018433</name>
</gene>